<dbReference type="Proteomes" id="UP000018550">
    <property type="component" value="Chromosome"/>
</dbReference>
<sequence>MFNLWEITSYEDYLTWPSVANKFTYLTNYQKSLGYISPKDFFDKNAFQAQSLANDRIGSAIGRLFLTKDLPPKVQLELKNFTYRAMDHLRLNDTHVSQTDRQSSTSYNNGRTDSTQLPGYSNIESVLGAPAWRAWNNSKIEKIYISYVKDADPDYLLDPNMFFNKDQINEFFTEIDKKIEYEHEYTNFKTTSLKLELDNLSNNKANRKDHKLLVQELDENANPIDSPKELGYFDEILILSHKSDSIIVDTQNNKKRAIVNLNESLGEITGAQIFQTPSETDHKNAIGRIWAYGQENTINKLKDKDKEINERINKLFVKGELIKSVQMLRKELKQGWIKNQEYSHDTNLFSQEYGTNKINNLRFLREDLLTENLSILTNQHTIGFKTAGIWKKVENWDGFFDTNYISGYNGYLFEWIMGAAKFGLTIEDIKKTKYKRFKNNIFIDGNKDNETFFEVPFSVWEYVGIDENGNTNKYSINFSMPFFEKQNQEKQQRIAREAKLTSLVTKAELEPIKKDLQIIKPTVEELHAKEQHRIKTLGIDPNNKYWKDGDKDE</sequence>
<name>V5RHY8_SPIAP</name>
<dbReference type="PATRIC" id="fig|1276258.3.peg.211"/>
<dbReference type="AlphaFoldDB" id="V5RHY8"/>
<protein>
    <submittedName>
        <fullName evidence="2">Uncharacterized protein</fullName>
    </submittedName>
</protein>
<evidence type="ECO:0000313" key="3">
    <source>
        <dbReference type="Proteomes" id="UP000018550"/>
    </source>
</evidence>
<feature type="region of interest" description="Disordered" evidence="1">
    <location>
        <begin position="94"/>
        <end position="115"/>
    </location>
</feature>
<dbReference type="EMBL" id="CP006682">
    <property type="protein sequence ID" value="AHB36063.1"/>
    <property type="molecule type" value="Genomic_DNA"/>
</dbReference>
<organism evidence="2 3">
    <name type="scientific">Spiroplasma apis B31</name>
    <dbReference type="NCBI Taxonomy" id="1276258"/>
    <lineage>
        <taxon>Bacteria</taxon>
        <taxon>Bacillati</taxon>
        <taxon>Mycoplasmatota</taxon>
        <taxon>Mollicutes</taxon>
        <taxon>Entomoplasmatales</taxon>
        <taxon>Spiroplasmataceae</taxon>
        <taxon>Spiroplasma</taxon>
    </lineage>
</organism>
<gene>
    <name evidence="2" type="ORF">SAPIS_v1c02170</name>
</gene>
<reference evidence="2 3" key="1">
    <citation type="journal article" date="2014" name="Genome Announc.">
        <title>Complete Genome Sequence of Spiroplasma apis B31T (ATCC 33834), a Bacterium Associated with May Disease of Honeybees (Apis mellifera).</title>
        <authorList>
            <person name="Ku C."/>
            <person name="Lo W.S."/>
            <person name="Chen L.L."/>
            <person name="Kuo C.H."/>
        </authorList>
    </citation>
    <scope>NUCLEOTIDE SEQUENCE [LARGE SCALE GENOMIC DNA]</scope>
    <source>
        <strain evidence="2">B31</strain>
    </source>
</reference>
<evidence type="ECO:0000256" key="1">
    <source>
        <dbReference type="SAM" id="MobiDB-lite"/>
    </source>
</evidence>
<proteinExistence type="predicted"/>
<dbReference type="STRING" id="1276258.SAPIS_v1c02170"/>
<dbReference type="RefSeq" id="WP_023788997.1">
    <property type="nucleotide sequence ID" value="NC_022998.1"/>
</dbReference>
<dbReference type="HOGENOM" id="CLU_546174_0_0_14"/>
<dbReference type="OrthoDB" id="389467at2"/>
<accession>V5RHY8</accession>
<keyword evidence="3" id="KW-1185">Reference proteome</keyword>
<dbReference type="KEGG" id="sapi:SAPIS_v1c02170"/>
<evidence type="ECO:0000313" key="2">
    <source>
        <dbReference type="EMBL" id="AHB36063.1"/>
    </source>
</evidence>